<dbReference type="STRING" id="65357.A0A024GUN5"/>
<dbReference type="EMBL" id="CAIX01000389">
    <property type="protein sequence ID" value="CCI50077.1"/>
    <property type="molecule type" value="Genomic_DNA"/>
</dbReference>
<dbReference type="OrthoDB" id="1929311at2759"/>
<keyword evidence="2" id="KW-1185">Reference proteome</keyword>
<comment type="caution">
    <text evidence="1">The sequence shown here is derived from an EMBL/GenBank/DDBJ whole genome shotgun (WGS) entry which is preliminary data.</text>
</comment>
<evidence type="ECO:0000313" key="2">
    <source>
        <dbReference type="Proteomes" id="UP000053237"/>
    </source>
</evidence>
<dbReference type="GO" id="GO:0005634">
    <property type="term" value="C:nucleus"/>
    <property type="evidence" value="ECO:0007669"/>
    <property type="project" value="TreeGrafter"/>
</dbReference>
<evidence type="ECO:0000313" key="1">
    <source>
        <dbReference type="EMBL" id="CCI50077.1"/>
    </source>
</evidence>
<name>A0A024GUN5_9STRA</name>
<dbReference type="InterPro" id="IPR027417">
    <property type="entry name" value="P-loop_NTPase"/>
</dbReference>
<accession>A0A024GUN5</accession>
<dbReference type="PANTHER" id="PTHR24030">
    <property type="entry name" value="PROTEIN CMSS1"/>
    <property type="match status" value="1"/>
</dbReference>
<dbReference type="InterPro" id="IPR032704">
    <property type="entry name" value="Cms1"/>
</dbReference>
<dbReference type="InParanoid" id="A0A024GUN5"/>
<protein>
    <submittedName>
        <fullName evidence="1">Uncharacterized protein</fullName>
    </submittedName>
</protein>
<dbReference type="GO" id="GO:0030686">
    <property type="term" value="C:90S preribosome"/>
    <property type="evidence" value="ECO:0007669"/>
    <property type="project" value="TreeGrafter"/>
</dbReference>
<dbReference type="Gene3D" id="3.40.50.300">
    <property type="entry name" value="P-loop containing nucleotide triphosphate hydrolases"/>
    <property type="match status" value="1"/>
</dbReference>
<reference evidence="1 2" key="1">
    <citation type="submission" date="2012-05" db="EMBL/GenBank/DDBJ databases">
        <title>Recombination and specialization in a pathogen metapopulation.</title>
        <authorList>
            <person name="Gardiner A."/>
            <person name="Kemen E."/>
            <person name="Schultz-Larsen T."/>
            <person name="MacLean D."/>
            <person name="Van Oosterhout C."/>
            <person name="Jones J.D.G."/>
        </authorList>
    </citation>
    <scope>NUCLEOTIDE SEQUENCE [LARGE SCALE GENOMIC DNA]</scope>
    <source>
        <strain evidence="1 2">Ac Nc2</strain>
    </source>
</reference>
<dbReference type="Pfam" id="PF14617">
    <property type="entry name" value="CMS1"/>
    <property type="match status" value="1"/>
</dbReference>
<dbReference type="Proteomes" id="UP000053237">
    <property type="component" value="Unassembled WGS sequence"/>
</dbReference>
<sequence length="194" mass="22298">MVETCPISSWLTLSKILSTASVYTKYLTVINDSESNVLELPNLVATKEEESREKPACANYVLICRTGYCRDQVSVNISATMNIITKPKYIRNLAAFKCRKAKLFSRHTKIEQQEWQLKKFYSPIAIGTPARVKKLVESGGLSLQNTAFLIIDMHMNQKVCSILDLKETSFDLMEFHRYHFMKKLSQDNCKLILY</sequence>
<proteinExistence type="predicted"/>
<organism evidence="1 2">
    <name type="scientific">Albugo candida</name>
    <dbReference type="NCBI Taxonomy" id="65357"/>
    <lineage>
        <taxon>Eukaryota</taxon>
        <taxon>Sar</taxon>
        <taxon>Stramenopiles</taxon>
        <taxon>Oomycota</taxon>
        <taxon>Peronosporomycetes</taxon>
        <taxon>Albuginales</taxon>
        <taxon>Albuginaceae</taxon>
        <taxon>Albugo</taxon>
    </lineage>
</organism>
<gene>
    <name evidence="1" type="ORF">BN9_115890</name>
</gene>
<dbReference type="PANTHER" id="PTHR24030:SF0">
    <property type="entry name" value="PROTEIN CMSS1"/>
    <property type="match status" value="1"/>
</dbReference>
<dbReference type="AlphaFoldDB" id="A0A024GUN5"/>